<dbReference type="EMBL" id="HACA01026012">
    <property type="protein sequence ID" value="CDW43373.1"/>
    <property type="molecule type" value="Transcribed_RNA"/>
</dbReference>
<organism evidence="1">
    <name type="scientific">Lepeophtheirus salmonis</name>
    <name type="common">Salmon louse</name>
    <name type="synonym">Caligus salmonis</name>
    <dbReference type="NCBI Taxonomy" id="72036"/>
    <lineage>
        <taxon>Eukaryota</taxon>
        <taxon>Metazoa</taxon>
        <taxon>Ecdysozoa</taxon>
        <taxon>Arthropoda</taxon>
        <taxon>Crustacea</taxon>
        <taxon>Multicrustacea</taxon>
        <taxon>Hexanauplia</taxon>
        <taxon>Copepoda</taxon>
        <taxon>Siphonostomatoida</taxon>
        <taxon>Caligidae</taxon>
        <taxon>Lepeophtheirus</taxon>
    </lineage>
</organism>
<reference evidence="1" key="1">
    <citation type="submission" date="2014-05" db="EMBL/GenBank/DDBJ databases">
        <authorList>
            <person name="Chronopoulou M."/>
        </authorList>
    </citation>
    <scope>NUCLEOTIDE SEQUENCE</scope>
    <source>
        <tissue evidence="1">Whole organism</tissue>
    </source>
</reference>
<name>A0A0K2UYP4_LEPSM</name>
<sequence>MMRWSKSVRKRSTVTLAVETNVVDVFLFHLGKQKIFQHGPLALTIDRYGSSLLVFHFRQQQQCFRLSALDEHGNALFCPLTNYFCAHASQIYPQTAWKSLYFDQRNFLAVSFEDSILGVSLSY</sequence>
<dbReference type="AlphaFoldDB" id="A0A0K2UYP4"/>
<accession>A0A0K2UYP4</accession>
<feature type="non-terminal residue" evidence="1">
    <location>
        <position position="123"/>
    </location>
</feature>
<protein>
    <submittedName>
        <fullName evidence="1">Uncharacterized protein</fullName>
    </submittedName>
</protein>
<evidence type="ECO:0000313" key="1">
    <source>
        <dbReference type="EMBL" id="CDW43373.1"/>
    </source>
</evidence>
<proteinExistence type="predicted"/>